<dbReference type="NCBIfam" id="TIGR00231">
    <property type="entry name" value="small_GTP"/>
    <property type="match status" value="1"/>
</dbReference>
<protein>
    <submittedName>
        <fullName evidence="5">Uncharacterized protein</fullName>
    </submittedName>
</protein>
<dbReference type="InterPro" id="IPR005225">
    <property type="entry name" value="Small_GTP-bd"/>
</dbReference>
<dbReference type="GO" id="GO:0007165">
    <property type="term" value="P:signal transduction"/>
    <property type="evidence" value="ECO:0007669"/>
    <property type="project" value="InterPro"/>
</dbReference>
<dbReference type="Gene3D" id="3.40.50.300">
    <property type="entry name" value="P-loop containing nucleotide triphosphate hydrolases"/>
    <property type="match status" value="1"/>
</dbReference>
<dbReference type="GO" id="GO:0003924">
    <property type="term" value="F:GTPase activity"/>
    <property type="evidence" value="ECO:0007669"/>
    <property type="project" value="InterPro"/>
</dbReference>
<accession>A0AAV5GN12</accession>
<dbReference type="InterPro" id="IPR027417">
    <property type="entry name" value="P-loop_NTPase"/>
</dbReference>
<keyword evidence="6" id="KW-1185">Reference proteome</keyword>
<dbReference type="SUPFAM" id="SSF52540">
    <property type="entry name" value="P-loop containing nucleoside triphosphate hydrolases"/>
    <property type="match status" value="1"/>
</dbReference>
<organism evidence="5 6">
    <name type="scientific">Rhodotorula paludigena</name>
    <dbReference type="NCBI Taxonomy" id="86838"/>
    <lineage>
        <taxon>Eukaryota</taxon>
        <taxon>Fungi</taxon>
        <taxon>Dikarya</taxon>
        <taxon>Basidiomycota</taxon>
        <taxon>Pucciniomycotina</taxon>
        <taxon>Microbotryomycetes</taxon>
        <taxon>Sporidiobolales</taxon>
        <taxon>Sporidiobolaceae</taxon>
        <taxon>Rhodotorula</taxon>
    </lineage>
</organism>
<dbReference type="SMART" id="SM00175">
    <property type="entry name" value="RAB"/>
    <property type="match status" value="1"/>
</dbReference>
<dbReference type="Proteomes" id="UP001342314">
    <property type="component" value="Unassembled WGS sequence"/>
</dbReference>
<proteinExistence type="predicted"/>
<dbReference type="PROSITE" id="PS51421">
    <property type="entry name" value="RAS"/>
    <property type="match status" value="1"/>
</dbReference>
<evidence type="ECO:0000313" key="5">
    <source>
        <dbReference type="EMBL" id="GJN90634.1"/>
    </source>
</evidence>
<dbReference type="AlphaFoldDB" id="A0AAV5GN12"/>
<sequence length="285" mass="30582">MAILQRPFSEGEPVRRLEASCAADCPAPAEYDPTVEDAYTLTSTVDGIEYAIELVDTAGQEEYRFALDATAREADGFILAYSIDSPDSFELLPDFLHSLRKATSPHENPSPALTPENTPFPFLVVGNKCDKPPADRVVTAQQGLTFARTGGGLFFECSAKSRVNIDSAFLALVRTVARSKSLHGEHVRLLKGRDDGLFNGNVGFIESGGRGQGGRIGPNPTKSLAGGGVRYGQNEKEAAPGMPRRPTRDPSLAMDRRRSLSVGGLGRDPSELHDEKKSGCGCVIC</sequence>
<dbReference type="EMBL" id="BQKY01000007">
    <property type="protein sequence ID" value="GJN90634.1"/>
    <property type="molecule type" value="Genomic_DNA"/>
</dbReference>
<comment type="subcellular location">
    <subcellularLocation>
        <location evidence="1">Cell membrane</location>
        <topology evidence="1">Lipid-anchor</topology>
        <orientation evidence="1">Cytoplasmic side</orientation>
    </subcellularLocation>
</comment>
<dbReference type="PRINTS" id="PR00449">
    <property type="entry name" value="RASTRNSFRMNG"/>
</dbReference>
<evidence type="ECO:0000256" key="4">
    <source>
        <dbReference type="SAM" id="MobiDB-lite"/>
    </source>
</evidence>
<reference evidence="5 6" key="1">
    <citation type="submission" date="2021-12" db="EMBL/GenBank/DDBJ databases">
        <title>High titer production of polyol ester of fatty acids by Rhodotorula paludigena BS15 towards product separation-free biomass refinery.</title>
        <authorList>
            <person name="Mano J."/>
            <person name="Ono H."/>
            <person name="Tanaka T."/>
            <person name="Naito K."/>
            <person name="Sushida H."/>
            <person name="Ike M."/>
            <person name="Tokuyasu K."/>
            <person name="Kitaoka M."/>
        </authorList>
    </citation>
    <scope>NUCLEOTIDE SEQUENCE [LARGE SCALE GENOMIC DNA]</scope>
    <source>
        <strain evidence="5 6">BS15</strain>
    </source>
</reference>
<keyword evidence="3" id="KW-0342">GTP-binding</keyword>
<evidence type="ECO:0000256" key="3">
    <source>
        <dbReference type="ARBA" id="ARBA00023134"/>
    </source>
</evidence>
<gene>
    <name evidence="5" type="ORF">Rhopal_003646-T1</name>
</gene>
<dbReference type="Pfam" id="PF00071">
    <property type="entry name" value="Ras"/>
    <property type="match status" value="1"/>
</dbReference>
<dbReference type="GO" id="GO:0005525">
    <property type="term" value="F:GTP binding"/>
    <property type="evidence" value="ECO:0007669"/>
    <property type="project" value="UniProtKB-KW"/>
</dbReference>
<dbReference type="PANTHER" id="PTHR24070">
    <property type="entry name" value="RAS, DI-RAS, AND RHEB FAMILY MEMBERS OF SMALL GTPASE SUPERFAMILY"/>
    <property type="match status" value="1"/>
</dbReference>
<evidence type="ECO:0000256" key="2">
    <source>
        <dbReference type="ARBA" id="ARBA00022741"/>
    </source>
</evidence>
<evidence type="ECO:0000313" key="6">
    <source>
        <dbReference type="Proteomes" id="UP001342314"/>
    </source>
</evidence>
<dbReference type="InterPro" id="IPR001806">
    <property type="entry name" value="Small_GTPase"/>
</dbReference>
<feature type="region of interest" description="Disordered" evidence="4">
    <location>
        <begin position="209"/>
        <end position="278"/>
    </location>
</feature>
<dbReference type="InterPro" id="IPR020849">
    <property type="entry name" value="Small_GTPase_Ras-type"/>
</dbReference>
<dbReference type="SMART" id="SM00174">
    <property type="entry name" value="RHO"/>
    <property type="match status" value="1"/>
</dbReference>
<keyword evidence="2" id="KW-0547">Nucleotide-binding</keyword>
<comment type="caution">
    <text evidence="5">The sequence shown here is derived from an EMBL/GenBank/DDBJ whole genome shotgun (WGS) entry which is preliminary data.</text>
</comment>
<dbReference type="PROSITE" id="PS51419">
    <property type="entry name" value="RAB"/>
    <property type="match status" value="1"/>
</dbReference>
<dbReference type="GO" id="GO:0005886">
    <property type="term" value="C:plasma membrane"/>
    <property type="evidence" value="ECO:0007669"/>
    <property type="project" value="UniProtKB-SubCell"/>
</dbReference>
<feature type="compositionally biased region" description="Basic and acidic residues" evidence="4">
    <location>
        <begin position="268"/>
        <end position="278"/>
    </location>
</feature>
<name>A0AAV5GN12_9BASI</name>
<dbReference type="SMART" id="SM00173">
    <property type="entry name" value="RAS"/>
    <property type="match status" value="1"/>
</dbReference>
<evidence type="ECO:0000256" key="1">
    <source>
        <dbReference type="ARBA" id="ARBA00004342"/>
    </source>
</evidence>